<comment type="caution">
    <text evidence="2">The sequence shown here is derived from an EMBL/GenBank/DDBJ whole genome shotgun (WGS) entry which is preliminary data.</text>
</comment>
<dbReference type="Proteomes" id="UP000272706">
    <property type="component" value="Unassembled WGS sequence"/>
</dbReference>
<feature type="transmembrane region" description="Helical" evidence="1">
    <location>
        <begin position="12"/>
        <end position="31"/>
    </location>
</feature>
<keyword evidence="1" id="KW-1133">Transmembrane helix</keyword>
<name>A0A3A5L5L5_9HYPH</name>
<dbReference type="EMBL" id="QZWZ01000002">
    <property type="protein sequence ID" value="RJT42016.1"/>
    <property type="molecule type" value="Genomic_DNA"/>
</dbReference>
<accession>A0A3A5L5L5</accession>
<reference evidence="2 3" key="1">
    <citation type="submission" date="2018-09" db="EMBL/GenBank/DDBJ databases">
        <title>Mesorhizobium carmichaelinearum sp. nov. isolated from Carmichaelinea spp. root nodules in New Zealand.</title>
        <authorList>
            <person name="De Meyer S.E."/>
        </authorList>
    </citation>
    <scope>NUCLEOTIDE SEQUENCE [LARGE SCALE GENOMIC DNA]</scope>
    <source>
        <strain evidence="2 3">ICMP19557</strain>
    </source>
</reference>
<dbReference type="RefSeq" id="WP_120012972.1">
    <property type="nucleotide sequence ID" value="NZ_QZWZ01000002.1"/>
</dbReference>
<protein>
    <submittedName>
        <fullName evidence="2">Uncharacterized protein</fullName>
    </submittedName>
</protein>
<keyword evidence="3" id="KW-1185">Reference proteome</keyword>
<evidence type="ECO:0000313" key="3">
    <source>
        <dbReference type="Proteomes" id="UP000272706"/>
    </source>
</evidence>
<evidence type="ECO:0000256" key="1">
    <source>
        <dbReference type="SAM" id="Phobius"/>
    </source>
</evidence>
<keyword evidence="1" id="KW-0472">Membrane</keyword>
<evidence type="ECO:0000313" key="2">
    <source>
        <dbReference type="EMBL" id="RJT42016.1"/>
    </source>
</evidence>
<proteinExistence type="predicted"/>
<dbReference type="AlphaFoldDB" id="A0A3A5L5L5"/>
<organism evidence="2 3">
    <name type="scientific">Mesorhizobium waimense</name>
    <dbReference type="NCBI Taxonomy" id="1300307"/>
    <lineage>
        <taxon>Bacteria</taxon>
        <taxon>Pseudomonadati</taxon>
        <taxon>Pseudomonadota</taxon>
        <taxon>Alphaproteobacteria</taxon>
        <taxon>Hyphomicrobiales</taxon>
        <taxon>Phyllobacteriaceae</taxon>
        <taxon>Mesorhizobium</taxon>
    </lineage>
</organism>
<feature type="transmembrane region" description="Helical" evidence="1">
    <location>
        <begin position="43"/>
        <end position="58"/>
    </location>
</feature>
<gene>
    <name evidence="2" type="ORF">D3227_04885</name>
</gene>
<sequence length="73" mass="8436">MIKTLRRWRTWIFNILAAVALALPEILQQLGGVYWGDIIPPKYLPYFTIAVVLANIWMRPRAAVLPDDDEANR</sequence>
<keyword evidence="1" id="KW-0812">Transmembrane</keyword>
<dbReference type="OrthoDB" id="8421712at2"/>